<dbReference type="Proteomes" id="UP000266198">
    <property type="component" value="Unassembled WGS sequence"/>
</dbReference>
<name>A0AAX0QSG4_9STAP</name>
<reference evidence="2 4" key="2">
    <citation type="submission" date="2017-06" db="EMBL/GenBank/DDBJ databases">
        <title>Identification of a new gene, sdsY, involved in staphylococcal internalization in non-professional phagocytic cells (NPPCs).</title>
        <authorList>
            <person name="Maali Y."/>
            <person name="Martins-Simoes P."/>
            <person name="Trouillet-Assant S."/>
            <person name="Laurent F."/>
            <person name="Diot A."/>
            <person name="Verhoeven P."/>
            <person name="Bouvard D."/>
            <person name="Vandenesch F."/>
            <person name="Bes M."/>
        </authorList>
    </citation>
    <scope>NUCLEOTIDE SEQUENCE [LARGE SCALE GENOMIC DNA]</scope>
    <source>
        <strain evidence="2 4">Heidy</strain>
    </source>
</reference>
<evidence type="ECO:0000313" key="1">
    <source>
        <dbReference type="EMBL" id="PCF47203.1"/>
    </source>
</evidence>
<dbReference type="Proteomes" id="UP000217473">
    <property type="component" value="Unassembled WGS sequence"/>
</dbReference>
<gene>
    <name evidence="1" type="ORF">B5C07_11820</name>
    <name evidence="2" type="ORF">CDL68_11205</name>
</gene>
<comment type="caution">
    <text evidence="1">The sequence shown here is derived from an EMBL/GenBank/DDBJ whole genome shotgun (WGS) entry which is preliminary data.</text>
</comment>
<dbReference type="AlphaFoldDB" id="A0AAX0QSG4"/>
<organism evidence="1 3">
    <name type="scientific">Staphylococcus delphini</name>
    <dbReference type="NCBI Taxonomy" id="53344"/>
    <lineage>
        <taxon>Bacteria</taxon>
        <taxon>Bacillati</taxon>
        <taxon>Bacillota</taxon>
        <taxon>Bacilli</taxon>
        <taxon>Bacillales</taxon>
        <taxon>Staphylococcaceae</taxon>
        <taxon>Staphylococcus</taxon>
        <taxon>Staphylococcus intermedius group</taxon>
    </lineage>
</organism>
<proteinExistence type="predicted"/>
<evidence type="ECO:0000313" key="2">
    <source>
        <dbReference type="EMBL" id="RIZ50574.1"/>
    </source>
</evidence>
<accession>A0AAX0QSG4</accession>
<evidence type="ECO:0000313" key="4">
    <source>
        <dbReference type="Proteomes" id="UP000266198"/>
    </source>
</evidence>
<dbReference type="EMBL" id="MWUR01000021">
    <property type="protein sequence ID" value="PCF47203.1"/>
    <property type="molecule type" value="Genomic_DNA"/>
</dbReference>
<evidence type="ECO:0000313" key="3">
    <source>
        <dbReference type="Proteomes" id="UP000217473"/>
    </source>
</evidence>
<reference evidence="1 3" key="1">
    <citation type="journal article" date="2017" name="PLoS ONE">
        <title>Development of a real-time PCR for detection of Staphylococcus pseudintermedius using a novel automated comparison of whole-genome sequences.</title>
        <authorList>
            <person name="Verstappen K.M."/>
            <person name="Huijbregts L."/>
            <person name="Spaninks M."/>
            <person name="Wagenaar J.A."/>
            <person name="Fluit A.C."/>
            <person name="Duim B."/>
        </authorList>
    </citation>
    <scope>NUCLEOTIDE SEQUENCE [LARGE SCALE GENOMIC DNA]</scope>
    <source>
        <strain evidence="1 3">15S02591-1</strain>
    </source>
</reference>
<dbReference type="EMBL" id="NIPK01000028">
    <property type="protein sequence ID" value="RIZ50574.1"/>
    <property type="molecule type" value="Genomic_DNA"/>
</dbReference>
<keyword evidence="4" id="KW-1185">Reference proteome</keyword>
<sequence>MALLGHVDAHHLLNIALLASFPGRIKPLTARSSQQLSAQLQDYLAPKTMATATTQEILDAQNQVMAHLPHHQSSRIPTSFIPIESTQLSKDLIDQASRSVRGGTKM</sequence>
<protein>
    <submittedName>
        <fullName evidence="1">Uncharacterized protein</fullName>
    </submittedName>
</protein>